<proteinExistence type="predicted"/>
<evidence type="ECO:0000313" key="5">
    <source>
        <dbReference type="Proteomes" id="UP000062788"/>
    </source>
</evidence>
<dbReference type="AlphaFoldDB" id="A0A103DYJ8"/>
<dbReference type="CDD" id="cd04301">
    <property type="entry name" value="NAT_SF"/>
    <property type="match status" value="1"/>
</dbReference>
<keyword evidence="1 4" id="KW-0808">Transferase</keyword>
<dbReference type="EMBL" id="LOWA01000046">
    <property type="protein sequence ID" value="KVE25091.1"/>
    <property type="molecule type" value="Genomic_DNA"/>
</dbReference>
<dbReference type="Pfam" id="PF00583">
    <property type="entry name" value="Acetyltransf_1"/>
    <property type="match status" value="1"/>
</dbReference>
<reference evidence="4 5" key="1">
    <citation type="submission" date="2015-11" db="EMBL/GenBank/DDBJ databases">
        <title>Expanding the genomic diversity of Burkholderia species for the development of highly accurate diagnostics.</title>
        <authorList>
            <person name="Sahl J."/>
            <person name="Keim P."/>
            <person name="Wagner D."/>
        </authorList>
    </citation>
    <scope>NUCLEOTIDE SEQUENCE [LARGE SCALE GENOMIC DNA]</scope>
    <source>
        <strain evidence="4 5">TSV85</strain>
    </source>
</reference>
<dbReference type="Proteomes" id="UP000062788">
    <property type="component" value="Unassembled WGS sequence"/>
</dbReference>
<evidence type="ECO:0000313" key="4">
    <source>
        <dbReference type="EMBL" id="KVE25091.1"/>
    </source>
</evidence>
<dbReference type="OrthoDB" id="9799092at2"/>
<dbReference type="PROSITE" id="PS51186">
    <property type="entry name" value="GNAT"/>
    <property type="match status" value="1"/>
</dbReference>
<sequence>MITVRLLDTEDAERFKSLRLLAIENSPTSIWPTWDEEMARPIAQVQDRIRATSTQAVLGAFDADVLVGITGVRREPLLQVGHKATIWGVFVIPSRRGRGIAQALLSAAAVHASECWNVVQLLLCVNAENVAAKKLYVSQGFRTFGIEPRAMQINGRFFDEEHMCKQLA</sequence>
<evidence type="ECO:0000256" key="1">
    <source>
        <dbReference type="ARBA" id="ARBA00022679"/>
    </source>
</evidence>
<evidence type="ECO:0000256" key="2">
    <source>
        <dbReference type="ARBA" id="ARBA00023315"/>
    </source>
</evidence>
<protein>
    <submittedName>
        <fullName evidence="4">Acetyltransferase</fullName>
    </submittedName>
</protein>
<dbReference type="GO" id="GO:0016747">
    <property type="term" value="F:acyltransferase activity, transferring groups other than amino-acyl groups"/>
    <property type="evidence" value="ECO:0007669"/>
    <property type="project" value="InterPro"/>
</dbReference>
<comment type="caution">
    <text evidence="4">The sequence shown here is derived from an EMBL/GenBank/DDBJ whole genome shotgun (WGS) entry which is preliminary data.</text>
</comment>
<evidence type="ECO:0000259" key="3">
    <source>
        <dbReference type="PROSITE" id="PS51186"/>
    </source>
</evidence>
<dbReference type="InterPro" id="IPR000182">
    <property type="entry name" value="GNAT_dom"/>
</dbReference>
<keyword evidence="5" id="KW-1185">Reference proteome</keyword>
<dbReference type="InterPro" id="IPR016181">
    <property type="entry name" value="Acyl_CoA_acyltransferase"/>
</dbReference>
<organism evidence="4 5">
    <name type="scientific">Burkholderia singularis</name>
    <dbReference type="NCBI Taxonomy" id="1503053"/>
    <lineage>
        <taxon>Bacteria</taxon>
        <taxon>Pseudomonadati</taxon>
        <taxon>Pseudomonadota</taxon>
        <taxon>Betaproteobacteria</taxon>
        <taxon>Burkholderiales</taxon>
        <taxon>Burkholderiaceae</taxon>
        <taxon>Burkholderia</taxon>
        <taxon>pseudomallei group</taxon>
    </lineage>
</organism>
<dbReference type="PANTHER" id="PTHR43420">
    <property type="entry name" value="ACETYLTRANSFERASE"/>
    <property type="match status" value="1"/>
</dbReference>
<name>A0A103DYJ8_9BURK</name>
<feature type="domain" description="N-acetyltransferase" evidence="3">
    <location>
        <begin position="2"/>
        <end position="165"/>
    </location>
</feature>
<gene>
    <name evidence="4" type="ORF">WS67_19680</name>
</gene>
<dbReference type="Gene3D" id="3.40.630.30">
    <property type="match status" value="1"/>
</dbReference>
<accession>A0A103DYJ8</accession>
<dbReference type="InterPro" id="IPR050680">
    <property type="entry name" value="YpeA/RimI_acetyltransf"/>
</dbReference>
<dbReference type="RefSeq" id="WP_059519490.1">
    <property type="nucleotide sequence ID" value="NZ_LOWA01000046.1"/>
</dbReference>
<dbReference type="SUPFAM" id="SSF55729">
    <property type="entry name" value="Acyl-CoA N-acyltransferases (Nat)"/>
    <property type="match status" value="1"/>
</dbReference>
<keyword evidence="2" id="KW-0012">Acyltransferase</keyword>